<dbReference type="Pfam" id="PF00485">
    <property type="entry name" value="PRK"/>
    <property type="match status" value="1"/>
</dbReference>
<dbReference type="AlphaFoldDB" id="A0A0E4CT65"/>
<keyword evidence="2" id="KW-0808">Transferase</keyword>
<dbReference type="GO" id="GO:0016301">
    <property type="term" value="F:kinase activity"/>
    <property type="evidence" value="ECO:0007669"/>
    <property type="project" value="UniProtKB-KW"/>
</dbReference>
<dbReference type="GO" id="GO:0005524">
    <property type="term" value="F:ATP binding"/>
    <property type="evidence" value="ECO:0007669"/>
    <property type="project" value="InterPro"/>
</dbReference>
<proteinExistence type="predicted"/>
<evidence type="ECO:0000313" key="2">
    <source>
        <dbReference type="EMBL" id="CQR25375.1"/>
    </source>
</evidence>
<dbReference type="PANTHER" id="PTHR10285">
    <property type="entry name" value="URIDINE KINASE"/>
    <property type="match status" value="1"/>
</dbReference>
<accession>A0A0E4CT65</accession>
<dbReference type="InterPro" id="IPR027417">
    <property type="entry name" value="P-loop_NTPase"/>
</dbReference>
<dbReference type="STRING" id="1608583.BN1356_01718"/>
<name>A0A0E4CT65_9STRE</name>
<reference evidence="3" key="1">
    <citation type="submission" date="2015-03" db="EMBL/GenBank/DDBJ databases">
        <authorList>
            <person name="Urmite Genomes"/>
        </authorList>
    </citation>
    <scope>NUCLEOTIDE SEQUENCE [LARGE SCALE GENOMIC DNA]</scope>
    <source>
        <strain evidence="3">FF10</strain>
    </source>
</reference>
<dbReference type="RefSeq" id="WP_093650924.1">
    <property type="nucleotide sequence ID" value="NZ_CTEN01000003.1"/>
</dbReference>
<feature type="domain" description="Phosphoribulokinase/uridine kinase" evidence="1">
    <location>
        <begin position="20"/>
        <end position="202"/>
    </location>
</feature>
<dbReference type="EMBL" id="CTEN01000003">
    <property type="protein sequence ID" value="CQR25375.1"/>
    <property type="molecule type" value="Genomic_DNA"/>
</dbReference>
<keyword evidence="3" id="KW-1185">Reference proteome</keyword>
<dbReference type="OrthoDB" id="2388275at2"/>
<gene>
    <name evidence="2" type="ORF">BN1356_01718</name>
</gene>
<sequence length="215" mass="25104">MKKLIQTVIAFTNTRKQTVLRICGHGASGKTSFATALHQVYKDGQSQLIEADAYIISGQHSKETFLQYDFQEKEDFYHITACHPARHELNGLKRDVAMLRRGMDVLTPDFPWLPEKHLRSHCPVTIVEGMTPTFLDSQLFDLSIFLYTDSDTELQRRLERDVAHRGRNPEFIRQTHNHRRRQYDLYMADYQSQFDIVINQSGNNFQVEKAIFPTR</sequence>
<keyword evidence="2" id="KW-0418">Kinase</keyword>
<dbReference type="Proteomes" id="UP000198604">
    <property type="component" value="Unassembled WGS sequence"/>
</dbReference>
<organism evidence="2 3">
    <name type="scientific">Streptococcus varani</name>
    <dbReference type="NCBI Taxonomy" id="1608583"/>
    <lineage>
        <taxon>Bacteria</taxon>
        <taxon>Bacillati</taxon>
        <taxon>Bacillota</taxon>
        <taxon>Bacilli</taxon>
        <taxon>Lactobacillales</taxon>
        <taxon>Streptococcaceae</taxon>
        <taxon>Streptococcus</taxon>
    </lineage>
</organism>
<dbReference type="InterPro" id="IPR006083">
    <property type="entry name" value="PRK/URK"/>
</dbReference>
<evidence type="ECO:0000313" key="3">
    <source>
        <dbReference type="Proteomes" id="UP000198604"/>
    </source>
</evidence>
<dbReference type="Gene3D" id="3.40.50.300">
    <property type="entry name" value="P-loop containing nucleotide triphosphate hydrolases"/>
    <property type="match status" value="1"/>
</dbReference>
<evidence type="ECO:0000259" key="1">
    <source>
        <dbReference type="Pfam" id="PF00485"/>
    </source>
</evidence>
<protein>
    <submittedName>
        <fullName evidence="2">Phosphoribulokinase/uridine kinase family protein</fullName>
    </submittedName>
</protein>
<dbReference type="SUPFAM" id="SSF52540">
    <property type="entry name" value="P-loop containing nucleoside triphosphate hydrolases"/>
    <property type="match status" value="1"/>
</dbReference>